<evidence type="ECO:0000313" key="2">
    <source>
        <dbReference type="Proteomes" id="UP001652628"/>
    </source>
</evidence>
<evidence type="ECO:0000313" key="3">
    <source>
        <dbReference type="RefSeq" id="XP_070851997.1"/>
    </source>
</evidence>
<dbReference type="RefSeq" id="XP_070851997.1">
    <property type="nucleotide sequence ID" value="XM_070995896.1"/>
</dbReference>
<accession>A0ABM4TPV2</accession>
<dbReference type="GeneID" id="139352970"/>
<proteinExistence type="predicted"/>
<protein>
    <submittedName>
        <fullName evidence="3">Uncharacterized protein isoform X1</fullName>
    </submittedName>
</protein>
<feature type="region of interest" description="Disordered" evidence="1">
    <location>
        <begin position="50"/>
        <end position="70"/>
    </location>
</feature>
<dbReference type="Proteomes" id="UP001652628">
    <property type="component" value="Chromosome 3"/>
</dbReference>
<feature type="compositionally biased region" description="Polar residues" evidence="1">
    <location>
        <begin position="56"/>
        <end position="67"/>
    </location>
</feature>
<keyword evidence="2" id="KW-1185">Reference proteome</keyword>
<dbReference type="InterPro" id="IPR036397">
    <property type="entry name" value="RNaseH_sf"/>
</dbReference>
<dbReference type="Gene3D" id="3.30.420.10">
    <property type="entry name" value="Ribonuclease H-like superfamily/Ribonuclease H"/>
    <property type="match status" value="1"/>
</dbReference>
<organism evidence="2 3">
    <name type="scientific">Drosophila suzukii</name>
    <name type="common">Spotted-wing drosophila fruit fly</name>
    <dbReference type="NCBI Taxonomy" id="28584"/>
    <lineage>
        <taxon>Eukaryota</taxon>
        <taxon>Metazoa</taxon>
        <taxon>Ecdysozoa</taxon>
        <taxon>Arthropoda</taxon>
        <taxon>Hexapoda</taxon>
        <taxon>Insecta</taxon>
        <taxon>Pterygota</taxon>
        <taxon>Neoptera</taxon>
        <taxon>Endopterygota</taxon>
        <taxon>Diptera</taxon>
        <taxon>Brachycera</taxon>
        <taxon>Muscomorpha</taxon>
        <taxon>Ephydroidea</taxon>
        <taxon>Drosophilidae</taxon>
        <taxon>Drosophila</taxon>
        <taxon>Sophophora</taxon>
    </lineage>
</organism>
<name>A0ABM4TPV2_DROSZ</name>
<evidence type="ECO:0000256" key="1">
    <source>
        <dbReference type="SAM" id="MobiDB-lite"/>
    </source>
</evidence>
<reference evidence="3" key="1">
    <citation type="submission" date="2025-08" db="UniProtKB">
        <authorList>
            <consortium name="RefSeq"/>
        </authorList>
    </citation>
    <scope>IDENTIFICATION</scope>
</reference>
<sequence length="119" mass="12992">MIAQNVENGQNTWDSLLPELSLALNTSVPKSTGYSPAFLLQAREPRLPGSWYDSVTPGTATSPQSPSERADRLKEVFQIAPTYKKLAENRGDIITCVVEPGSPKCVHWSSCGNTICLKQ</sequence>
<gene>
    <name evidence="3" type="primary">LOC139352970</name>
</gene>